<reference evidence="1 2" key="1">
    <citation type="submission" date="2014-08" db="EMBL/GenBank/DDBJ databases">
        <title>Complete genome sequence of Corynebacterium deserti GIMN1.010 (=DSM 45689), isolated from desert sand in western China.</title>
        <authorList>
            <person name="Ruckert C."/>
            <person name="Albersmeier A."/>
            <person name="Kalinowski J."/>
        </authorList>
    </citation>
    <scope>NUCLEOTIDE SEQUENCE [LARGE SCALE GENOMIC DNA]</scope>
    <source>
        <strain evidence="1 2">GIMN1.010</strain>
    </source>
</reference>
<dbReference type="EMBL" id="CP009220">
    <property type="protein sequence ID" value="ALC05913.1"/>
    <property type="molecule type" value="Genomic_DNA"/>
</dbReference>
<protein>
    <submittedName>
        <fullName evidence="1">Uncharacterized protein</fullName>
    </submittedName>
</protein>
<keyword evidence="2" id="KW-1185">Reference proteome</keyword>
<dbReference type="RefSeq" id="WP_053544917.1">
    <property type="nucleotide sequence ID" value="NZ_CP009220.1"/>
</dbReference>
<dbReference type="KEGG" id="cdx:CDES_07520"/>
<dbReference type="OrthoDB" id="4410748at2"/>
<gene>
    <name evidence="1" type="ORF">CDES_07520</name>
</gene>
<organism evidence="1 2">
    <name type="scientific">Corynebacterium deserti GIMN1.010</name>
    <dbReference type="NCBI Taxonomy" id="931089"/>
    <lineage>
        <taxon>Bacteria</taxon>
        <taxon>Bacillati</taxon>
        <taxon>Actinomycetota</taxon>
        <taxon>Actinomycetes</taxon>
        <taxon>Mycobacteriales</taxon>
        <taxon>Corynebacteriaceae</taxon>
        <taxon>Corynebacterium</taxon>
    </lineage>
</organism>
<proteinExistence type="predicted"/>
<dbReference type="STRING" id="931089.CDES_07520"/>
<accession>A0A0M3Q9N5</accession>
<evidence type="ECO:0000313" key="1">
    <source>
        <dbReference type="EMBL" id="ALC05913.1"/>
    </source>
</evidence>
<name>A0A0M3Q9N5_9CORY</name>
<dbReference type="AlphaFoldDB" id="A0A0M3Q9N5"/>
<sequence length="241" mass="26004">MEVVMKTPFGDSWDLLGSPLTSQVMAPLGALQTLVGSVVRNDVARPGGVGVIPGQTKFGALQTTVDFFVQSDDLAATDMKFRKAFSLWSESAAPVVVEVDAGHAMGRFYWDLWLAQPLPVWSVRPDRVDSETISAQLFNPIGLARSDPMAGENIVTVTNHGDVTVYPDFVYSGSGGVVETPSGAVFTLPDVEEFTVIKTDPMNLKIDGVFPEGIPPMSVGQWILPPGVKAVWDIRVINPWS</sequence>
<evidence type="ECO:0000313" key="2">
    <source>
        <dbReference type="Proteomes" id="UP000068067"/>
    </source>
</evidence>
<dbReference type="PATRIC" id="fig|931089.4.peg.1520"/>
<dbReference type="Proteomes" id="UP000068067">
    <property type="component" value="Chromosome"/>
</dbReference>